<name>A0A1R2BLH3_9CILI</name>
<dbReference type="EMBL" id="MPUH01000565">
    <property type="protein sequence ID" value="OMJ77628.1"/>
    <property type="molecule type" value="Genomic_DNA"/>
</dbReference>
<keyword evidence="1" id="KW-0175">Coiled coil</keyword>
<sequence length="298" mass="34836">MKVSQSGTPPLSTCSKLQLLSELESETKTQEKKHEENIKHIKFQISLLKQELKDMENSYEQNLSNNKTSYENLIQNEKSSLNPLITGLQSHLQDLKTSLKYFHQQSLELQTANSKIRSTCKEELEILSNKKKNLLAVHEELDRKIQEIQNHKTIVLKSTLKDSKTKHKDEKIQIRERINTERKGKQSEIEHKTELMHKLEISVNKMKGELDALMWNNKKQIFELNKKIQETESQMDQYSFNMKKTMQSSKNRLMNNGEIEEIAFGKTKEIEEMTEVNCFLRAKAERLNKIIFGKTQVG</sequence>
<proteinExistence type="predicted"/>
<feature type="coiled-coil region" evidence="1">
    <location>
        <begin position="124"/>
        <end position="151"/>
    </location>
</feature>
<protein>
    <submittedName>
        <fullName evidence="2">Uncharacterized protein</fullName>
    </submittedName>
</protein>
<evidence type="ECO:0000256" key="1">
    <source>
        <dbReference type="SAM" id="Coils"/>
    </source>
</evidence>
<dbReference type="AlphaFoldDB" id="A0A1R2BLH3"/>
<evidence type="ECO:0000313" key="3">
    <source>
        <dbReference type="Proteomes" id="UP000187209"/>
    </source>
</evidence>
<gene>
    <name evidence="2" type="ORF">SteCoe_22755</name>
</gene>
<accession>A0A1R2BLH3</accession>
<evidence type="ECO:0000313" key="2">
    <source>
        <dbReference type="EMBL" id="OMJ77628.1"/>
    </source>
</evidence>
<keyword evidence="3" id="KW-1185">Reference proteome</keyword>
<organism evidence="2 3">
    <name type="scientific">Stentor coeruleus</name>
    <dbReference type="NCBI Taxonomy" id="5963"/>
    <lineage>
        <taxon>Eukaryota</taxon>
        <taxon>Sar</taxon>
        <taxon>Alveolata</taxon>
        <taxon>Ciliophora</taxon>
        <taxon>Postciliodesmatophora</taxon>
        <taxon>Heterotrichea</taxon>
        <taxon>Heterotrichida</taxon>
        <taxon>Stentoridae</taxon>
        <taxon>Stentor</taxon>
    </lineage>
</organism>
<comment type="caution">
    <text evidence="2">The sequence shown here is derived from an EMBL/GenBank/DDBJ whole genome shotgun (WGS) entry which is preliminary data.</text>
</comment>
<dbReference type="Proteomes" id="UP000187209">
    <property type="component" value="Unassembled WGS sequence"/>
</dbReference>
<feature type="coiled-coil region" evidence="1">
    <location>
        <begin position="38"/>
        <end position="65"/>
    </location>
</feature>
<reference evidence="2 3" key="1">
    <citation type="submission" date="2016-11" db="EMBL/GenBank/DDBJ databases">
        <title>The macronuclear genome of Stentor coeruleus: a giant cell with tiny introns.</title>
        <authorList>
            <person name="Slabodnick M."/>
            <person name="Ruby J.G."/>
            <person name="Reiff S.B."/>
            <person name="Swart E.C."/>
            <person name="Gosai S."/>
            <person name="Prabakaran S."/>
            <person name="Witkowska E."/>
            <person name="Larue G.E."/>
            <person name="Fisher S."/>
            <person name="Freeman R.M."/>
            <person name="Gunawardena J."/>
            <person name="Chu W."/>
            <person name="Stover N.A."/>
            <person name="Gregory B.D."/>
            <person name="Nowacki M."/>
            <person name="Derisi J."/>
            <person name="Roy S.W."/>
            <person name="Marshall W.F."/>
            <person name="Sood P."/>
        </authorList>
    </citation>
    <scope>NUCLEOTIDE SEQUENCE [LARGE SCALE GENOMIC DNA]</scope>
    <source>
        <strain evidence="2">WM001</strain>
    </source>
</reference>